<sequence length="127" mass="14306">MSTRIPTFEELAAYPPQRSKTLNATLVRVDRKTCAFMERPFRIAVDGHLAKAAAELLAEWWRPEDAARPWLVPGLFDRPNVEVVVLPCAGLDFQSFFVVHPVAWSDDQVLERLARAVNSFDPTAISN</sequence>
<accession>A0A848K739</accession>
<keyword evidence="2" id="KW-1185">Reference proteome</keyword>
<reference evidence="1 2" key="2">
    <citation type="submission" date="2020-06" db="EMBL/GenBank/DDBJ databases">
        <title>Antribacter stalactiti gen. nov., sp. nov., a new member of the family Nacardiaceae isolated from a cave.</title>
        <authorList>
            <person name="Kim I.S."/>
        </authorList>
    </citation>
    <scope>NUCLEOTIDE SEQUENCE [LARGE SCALE GENOMIC DNA]</scope>
    <source>
        <strain evidence="1 2">YC2-7</strain>
    </source>
</reference>
<name>A0A848K739_9NOCA</name>
<proteinExistence type="predicted"/>
<dbReference type="AlphaFoldDB" id="A0A848K739"/>
<comment type="caution">
    <text evidence="1">The sequence shown here is derived from an EMBL/GenBank/DDBJ whole genome shotgun (WGS) entry which is preliminary data.</text>
</comment>
<reference evidence="1 2" key="1">
    <citation type="submission" date="2019-05" db="EMBL/GenBank/DDBJ databases">
        <authorList>
            <person name="Lee S.D."/>
        </authorList>
    </citation>
    <scope>NUCLEOTIDE SEQUENCE [LARGE SCALE GENOMIC DNA]</scope>
    <source>
        <strain evidence="1 2">YC2-7</strain>
    </source>
</reference>
<organism evidence="1 2">
    <name type="scientific">Antrihabitans stalactiti</name>
    <dbReference type="NCBI Taxonomy" id="2584121"/>
    <lineage>
        <taxon>Bacteria</taxon>
        <taxon>Bacillati</taxon>
        <taxon>Actinomycetota</taxon>
        <taxon>Actinomycetes</taxon>
        <taxon>Mycobacteriales</taxon>
        <taxon>Nocardiaceae</taxon>
        <taxon>Antrihabitans</taxon>
    </lineage>
</organism>
<dbReference type="RefSeq" id="WP_169585551.1">
    <property type="nucleotide sequence ID" value="NZ_VCQU01000002.1"/>
</dbReference>
<dbReference type="Proteomes" id="UP000535543">
    <property type="component" value="Unassembled WGS sequence"/>
</dbReference>
<gene>
    <name evidence="1" type="ORF">FGL95_07225</name>
</gene>
<protein>
    <submittedName>
        <fullName evidence="1">Uncharacterized protein</fullName>
    </submittedName>
</protein>
<evidence type="ECO:0000313" key="1">
    <source>
        <dbReference type="EMBL" id="NMN94825.1"/>
    </source>
</evidence>
<dbReference type="EMBL" id="VCQU01000002">
    <property type="protein sequence ID" value="NMN94825.1"/>
    <property type="molecule type" value="Genomic_DNA"/>
</dbReference>
<evidence type="ECO:0000313" key="2">
    <source>
        <dbReference type="Proteomes" id="UP000535543"/>
    </source>
</evidence>